<dbReference type="AlphaFoldDB" id="A0A3N2AT55"/>
<dbReference type="InterPro" id="IPR051267">
    <property type="entry name" value="STEAP_metalloreductase"/>
</dbReference>
<dbReference type="InterPro" id="IPR036291">
    <property type="entry name" value="NAD(P)-bd_dom_sf"/>
</dbReference>
<name>A0A3N2AT55_9MICO</name>
<reference evidence="3 4" key="1">
    <citation type="submission" date="2018-11" db="EMBL/GenBank/DDBJ databases">
        <title>Sequencing the genomes of 1000 actinobacteria strains.</title>
        <authorList>
            <person name="Klenk H.-P."/>
        </authorList>
    </citation>
    <scope>NUCLEOTIDE SEQUENCE [LARGE SCALE GENOMIC DNA]</scope>
    <source>
        <strain evidence="3 4">DSM 9580</strain>
    </source>
</reference>
<gene>
    <name evidence="3" type="ORF">EDD26_1303</name>
</gene>
<feature type="domain" description="Pyrroline-5-carboxylate reductase catalytic N-terminal" evidence="2">
    <location>
        <begin position="28"/>
        <end position="116"/>
    </location>
</feature>
<evidence type="ECO:0000256" key="1">
    <source>
        <dbReference type="ARBA" id="ARBA00023002"/>
    </source>
</evidence>
<dbReference type="Pfam" id="PF03807">
    <property type="entry name" value="F420_oxidored"/>
    <property type="match status" value="1"/>
</dbReference>
<dbReference type="GO" id="GO:0005886">
    <property type="term" value="C:plasma membrane"/>
    <property type="evidence" value="ECO:0007669"/>
    <property type="project" value="TreeGrafter"/>
</dbReference>
<dbReference type="GO" id="GO:0052851">
    <property type="term" value="F:ferric-chelate reductase (NADPH) activity"/>
    <property type="evidence" value="ECO:0007669"/>
    <property type="project" value="TreeGrafter"/>
</dbReference>
<dbReference type="Proteomes" id="UP000275456">
    <property type="component" value="Unassembled WGS sequence"/>
</dbReference>
<dbReference type="Gene3D" id="3.40.50.720">
    <property type="entry name" value="NAD(P)-binding Rossmann-like Domain"/>
    <property type="match status" value="1"/>
</dbReference>
<keyword evidence="4" id="KW-1185">Reference proteome</keyword>
<accession>A0A3N2AT55</accession>
<dbReference type="RefSeq" id="WP_123696969.1">
    <property type="nucleotide sequence ID" value="NZ_RKHJ01000001.1"/>
</dbReference>
<dbReference type="SUPFAM" id="SSF51735">
    <property type="entry name" value="NAD(P)-binding Rossmann-fold domains"/>
    <property type="match status" value="1"/>
</dbReference>
<dbReference type="GO" id="GO:0008823">
    <property type="term" value="F:cupric reductase (NADH) activity"/>
    <property type="evidence" value="ECO:0007669"/>
    <property type="project" value="TreeGrafter"/>
</dbReference>
<dbReference type="EMBL" id="RKHJ01000001">
    <property type="protein sequence ID" value="ROR65932.1"/>
    <property type="molecule type" value="Genomic_DNA"/>
</dbReference>
<dbReference type="OrthoDB" id="1523398at2"/>
<comment type="caution">
    <text evidence="3">The sequence shown here is derived from an EMBL/GenBank/DDBJ whole genome shotgun (WGS) entry which is preliminary data.</text>
</comment>
<proteinExistence type="predicted"/>
<protein>
    <recommendedName>
        <fullName evidence="2">Pyrroline-5-carboxylate reductase catalytic N-terminal domain-containing protein</fullName>
    </recommendedName>
</protein>
<evidence type="ECO:0000313" key="3">
    <source>
        <dbReference type="EMBL" id="ROR65932.1"/>
    </source>
</evidence>
<keyword evidence="1" id="KW-0560">Oxidoreductase</keyword>
<evidence type="ECO:0000259" key="2">
    <source>
        <dbReference type="Pfam" id="PF03807"/>
    </source>
</evidence>
<evidence type="ECO:0000313" key="4">
    <source>
        <dbReference type="Proteomes" id="UP000275456"/>
    </source>
</evidence>
<sequence>MTQPVESSTSTLDADRSIERPRGATLTLGILGAGKVGTALARRALAAGHRTLIAGSGIPERIRLITEYLAPGAEAMTAADVAAAADVVILALPLGQHTALPVEALGGKLVIDAMNYWWETDGIRDEFTDPSRPTSVIVQEFLRGSRVVKAFNHMGYHDLADWPRPAGNPQRRAIAVAGDAGADVDLVARLVDEFGFDPVVLDSLEAGLRLQPGYPAFGANEDAATLRALIG</sequence>
<dbReference type="InterPro" id="IPR028939">
    <property type="entry name" value="P5C_Rdtase_cat_N"/>
</dbReference>
<organism evidence="3 4">
    <name type="scientific">Agrococcus jenensis</name>
    <dbReference type="NCBI Taxonomy" id="46353"/>
    <lineage>
        <taxon>Bacteria</taxon>
        <taxon>Bacillati</taxon>
        <taxon>Actinomycetota</taxon>
        <taxon>Actinomycetes</taxon>
        <taxon>Micrococcales</taxon>
        <taxon>Microbacteriaceae</taxon>
        <taxon>Agrococcus</taxon>
    </lineage>
</organism>
<dbReference type="GO" id="GO:0015677">
    <property type="term" value="P:copper ion import"/>
    <property type="evidence" value="ECO:0007669"/>
    <property type="project" value="TreeGrafter"/>
</dbReference>
<dbReference type="PANTHER" id="PTHR14239">
    <property type="entry name" value="DUDULIN-RELATED"/>
    <property type="match status" value="1"/>
</dbReference>
<dbReference type="PANTHER" id="PTHR14239:SF0">
    <property type="entry name" value="F420-DEPENDENT NADP REDUCTASE"/>
    <property type="match status" value="1"/>
</dbReference>